<dbReference type="Gene3D" id="3.40.50.150">
    <property type="entry name" value="Vaccinia Virus protein VP39"/>
    <property type="match status" value="1"/>
</dbReference>
<reference evidence="2 3" key="1">
    <citation type="journal article" date="2021" name="Nat. Plants">
        <title>The Taxus genome provides insights into paclitaxel biosynthesis.</title>
        <authorList>
            <person name="Xiong X."/>
            <person name="Gou J."/>
            <person name="Liao Q."/>
            <person name="Li Y."/>
            <person name="Zhou Q."/>
            <person name="Bi G."/>
            <person name="Li C."/>
            <person name="Du R."/>
            <person name="Wang X."/>
            <person name="Sun T."/>
            <person name="Guo L."/>
            <person name="Liang H."/>
            <person name="Lu P."/>
            <person name="Wu Y."/>
            <person name="Zhang Z."/>
            <person name="Ro D.K."/>
            <person name="Shang Y."/>
            <person name="Huang S."/>
            <person name="Yan J."/>
        </authorList>
    </citation>
    <scope>NUCLEOTIDE SEQUENCE [LARGE SCALE GENOMIC DNA]</scope>
    <source>
        <strain evidence="2">Ta-2019</strain>
    </source>
</reference>
<evidence type="ECO:0000313" key="2">
    <source>
        <dbReference type="EMBL" id="KAH9323367.1"/>
    </source>
</evidence>
<accession>A0AA38GHQ7</accession>
<dbReference type="SUPFAM" id="SSF53335">
    <property type="entry name" value="S-adenosyl-L-methionine-dependent methyltransferases"/>
    <property type="match status" value="1"/>
</dbReference>
<sequence>VLEIFPAYQEFRSTKSAFKFNQRLIPVKCSGLATDNRTSSSPVDAEYVPSTLTMDLVTSAVNAIFSYKPFYNFASKKAREMIIKRGTDIGHPWEAELERLRLYDWEPELRAVQNQDIVYPDYYLKPFHAYEEGNLSWQAALEVELAAKSVHANVFDPKKKKLDPEGDSKLRSGYHDKICSMIKTTPKAIVDFGCATGLSTFGFHKVFPGADIMGVDLSPYFLSVANFCLKEKSKDSYLPIQFLHAMNEDTGLPSHSFDIVSLSSVCHELPRSVTEQVIDEANRILKPGGALCIMEMNPHSPLVQKMVDNVFAFTA</sequence>
<dbReference type="OMA" id="ECSPRHR"/>
<keyword evidence="3" id="KW-1185">Reference proteome</keyword>
<dbReference type="GO" id="GO:0008757">
    <property type="term" value="F:S-adenosylmethionine-dependent methyltransferase activity"/>
    <property type="evidence" value="ECO:0007669"/>
    <property type="project" value="InterPro"/>
</dbReference>
<feature type="non-terminal residue" evidence="2">
    <location>
        <position position="315"/>
    </location>
</feature>
<feature type="domain" description="Methyltransferase type 11" evidence="1">
    <location>
        <begin position="190"/>
        <end position="293"/>
    </location>
</feature>
<dbReference type="AlphaFoldDB" id="A0AA38GHQ7"/>
<evidence type="ECO:0000259" key="1">
    <source>
        <dbReference type="Pfam" id="PF08241"/>
    </source>
</evidence>
<dbReference type="InterPro" id="IPR013216">
    <property type="entry name" value="Methyltransf_11"/>
</dbReference>
<gene>
    <name evidence="2" type="ORF">KI387_018006</name>
</gene>
<dbReference type="InterPro" id="IPR050508">
    <property type="entry name" value="Methyltransf_Superfamily"/>
</dbReference>
<dbReference type="EMBL" id="JAHRHJ020000003">
    <property type="protein sequence ID" value="KAH9323367.1"/>
    <property type="molecule type" value="Genomic_DNA"/>
</dbReference>
<dbReference type="Pfam" id="PF08241">
    <property type="entry name" value="Methyltransf_11"/>
    <property type="match status" value="1"/>
</dbReference>
<protein>
    <recommendedName>
        <fullName evidence="1">Methyltransferase type 11 domain-containing protein</fullName>
    </recommendedName>
</protein>
<organism evidence="2 3">
    <name type="scientific">Taxus chinensis</name>
    <name type="common">Chinese yew</name>
    <name type="synonym">Taxus wallichiana var. chinensis</name>
    <dbReference type="NCBI Taxonomy" id="29808"/>
    <lineage>
        <taxon>Eukaryota</taxon>
        <taxon>Viridiplantae</taxon>
        <taxon>Streptophyta</taxon>
        <taxon>Embryophyta</taxon>
        <taxon>Tracheophyta</taxon>
        <taxon>Spermatophyta</taxon>
        <taxon>Pinopsida</taxon>
        <taxon>Pinidae</taxon>
        <taxon>Conifers II</taxon>
        <taxon>Cupressales</taxon>
        <taxon>Taxaceae</taxon>
        <taxon>Taxus</taxon>
    </lineage>
</organism>
<dbReference type="InterPro" id="IPR029063">
    <property type="entry name" value="SAM-dependent_MTases_sf"/>
</dbReference>
<comment type="caution">
    <text evidence="2">The sequence shown here is derived from an EMBL/GenBank/DDBJ whole genome shotgun (WGS) entry which is preliminary data.</text>
</comment>
<proteinExistence type="predicted"/>
<name>A0AA38GHQ7_TAXCH</name>
<dbReference type="Proteomes" id="UP000824469">
    <property type="component" value="Unassembled WGS sequence"/>
</dbReference>
<dbReference type="PANTHER" id="PTHR42912">
    <property type="entry name" value="METHYLTRANSFERASE"/>
    <property type="match status" value="1"/>
</dbReference>
<dbReference type="PANTHER" id="PTHR42912:SF68">
    <property type="entry name" value="METHYLTRANSFERASE TYPE 11 DOMAIN-CONTAINING PROTEIN"/>
    <property type="match status" value="1"/>
</dbReference>
<dbReference type="CDD" id="cd02440">
    <property type="entry name" value="AdoMet_MTases"/>
    <property type="match status" value="1"/>
</dbReference>
<feature type="non-terminal residue" evidence="2">
    <location>
        <position position="1"/>
    </location>
</feature>
<evidence type="ECO:0000313" key="3">
    <source>
        <dbReference type="Proteomes" id="UP000824469"/>
    </source>
</evidence>